<evidence type="ECO:0000259" key="1">
    <source>
        <dbReference type="Pfam" id="PF08239"/>
    </source>
</evidence>
<dbReference type="AlphaFoldDB" id="A0A916NF25"/>
<feature type="domain" description="SH3b" evidence="1">
    <location>
        <begin position="40"/>
        <end position="76"/>
    </location>
</feature>
<dbReference type="Proteomes" id="UP000683507">
    <property type="component" value="Chromosome"/>
</dbReference>
<proteinExistence type="predicted"/>
<evidence type="ECO:0000313" key="3">
    <source>
        <dbReference type="Proteomes" id="UP000683507"/>
    </source>
</evidence>
<accession>A0A916NF25</accession>
<evidence type="ECO:0000313" key="2">
    <source>
        <dbReference type="EMBL" id="CAG5076741.1"/>
    </source>
</evidence>
<dbReference type="InterPro" id="IPR003646">
    <property type="entry name" value="SH3-like_bac-type"/>
</dbReference>
<dbReference type="EMBL" id="OU015584">
    <property type="protein sequence ID" value="CAG5076741.1"/>
    <property type="molecule type" value="Genomic_DNA"/>
</dbReference>
<dbReference type="Pfam" id="PF08239">
    <property type="entry name" value="SH3_3"/>
    <property type="match status" value="1"/>
</dbReference>
<keyword evidence="3" id="KW-1185">Reference proteome</keyword>
<sequence>MNACYYLSFMKNILTLILAIIVNSCFSQYGLGIIVDPDGYVNVRSNPSIDNNIISTIPNETPVFCYDRDGNWVPVEVYIGDSLKQGFVYFDRIQFLDSLEVFEPSKEENHVVSFHIGPVTIIMKEQDLSVNELNILDCEDEHGYCYFAKDGKRIWGTDGGRPYRGYQYITINSNEYSSISPEISHYFQPNLTYSSCAVHNSTIYLSASNSDGAGGYIVVWTIKGNQIVDHHAFYGF</sequence>
<reference evidence="2" key="1">
    <citation type="submission" date="2021-04" db="EMBL/GenBank/DDBJ databases">
        <authorList>
            <person name="Rodrigo-Torres L."/>
            <person name="Arahal R. D."/>
            <person name="Lucena T."/>
        </authorList>
    </citation>
    <scope>NUCLEOTIDE SEQUENCE</scope>
    <source>
        <strain evidence="2">AS29M-1</strain>
    </source>
</reference>
<name>A0A916NF25_9FLAO</name>
<protein>
    <recommendedName>
        <fullName evidence="1">SH3b domain-containing protein</fullName>
    </recommendedName>
</protein>
<dbReference type="KEGG" id="ptan:CRYO30217_00186"/>
<organism evidence="2 3">
    <name type="scientific">Parvicella tangerina</name>
    <dbReference type="NCBI Taxonomy" id="2829795"/>
    <lineage>
        <taxon>Bacteria</taxon>
        <taxon>Pseudomonadati</taxon>
        <taxon>Bacteroidota</taxon>
        <taxon>Flavobacteriia</taxon>
        <taxon>Flavobacteriales</taxon>
        <taxon>Parvicellaceae</taxon>
        <taxon>Parvicella</taxon>
    </lineage>
</organism>
<gene>
    <name evidence="2" type="ORF">CRYO30217_00186</name>
</gene>
<dbReference type="Gene3D" id="2.30.30.40">
    <property type="entry name" value="SH3 Domains"/>
    <property type="match status" value="1"/>
</dbReference>